<gene>
    <name evidence="2" type="ORF">EI220_01345</name>
    <name evidence="3" type="ORF">EJA00_06105</name>
    <name evidence="4" type="ORF">FAJ35_00025</name>
</gene>
<reference evidence="3 5" key="2">
    <citation type="submission" date="2018-11" db="EMBL/GenBank/DDBJ databases">
        <authorList>
            <person name="Stevens M.J."/>
            <person name="Cernela N."/>
            <person name="Spoerry Serrano N."/>
            <person name="Schmitt S."/>
            <person name="Schrenzel J."/>
            <person name="Stephan R."/>
        </authorList>
    </citation>
    <scope>NUCLEOTIDE SEQUENCE [LARGE SCALE GENOMIC DNA]</scope>
    <source>
        <strain evidence="3 5">SS1014</strain>
    </source>
</reference>
<evidence type="ECO:0000313" key="4">
    <source>
        <dbReference type="EMBL" id="TII04182.1"/>
    </source>
</evidence>
<dbReference type="AlphaFoldDB" id="A0A426T4B8"/>
<dbReference type="EMBL" id="RRZO01000003">
    <property type="protein sequence ID" value="RRN52499.1"/>
    <property type="molecule type" value="Genomic_DNA"/>
</dbReference>
<dbReference type="Proteomes" id="UP000309259">
    <property type="component" value="Unassembled WGS sequence"/>
</dbReference>
<organism evidence="3 5">
    <name type="scientific">Streptococcus suis</name>
    <dbReference type="NCBI Taxonomy" id="1307"/>
    <lineage>
        <taxon>Bacteria</taxon>
        <taxon>Bacillati</taxon>
        <taxon>Bacillota</taxon>
        <taxon>Bacilli</taxon>
        <taxon>Lactobacillales</taxon>
        <taxon>Streptococcaceae</taxon>
        <taxon>Streptococcus</taxon>
    </lineage>
</organism>
<accession>A0A426T4B8</accession>
<protein>
    <submittedName>
        <fullName evidence="3">Uncharacterized protein</fullName>
    </submittedName>
</protein>
<evidence type="ECO:0000256" key="1">
    <source>
        <dbReference type="SAM" id="Phobius"/>
    </source>
</evidence>
<sequence>MFITEAQFDPKKEHENKDSLMHYLESSSAKLAIVGVTEELIMRHILESGEEVESRSITLPIKVRVEELLADFGNTKEKRKGRFGKSVPVAQMTEGASEFSNGQNTDRVKEQDLTTAVSAPPKSQIMISVLTLFLVLGSIALSTYTLLGLQSDNTKIQELSEQVAHYQLVQQKQPAVDLFSRYFLPAYFSGQEKQVKKYLAEELAQDLPELPSGQLQSVILESLTVEEEQFQLTYVVVVKDAETVSNYRLNFTVQEDEKSEYGYQVTSLPKQESYP</sequence>
<dbReference type="Proteomes" id="UP000273973">
    <property type="component" value="Unassembled WGS sequence"/>
</dbReference>
<keyword evidence="1" id="KW-0472">Membrane</keyword>
<comment type="caution">
    <text evidence="3">The sequence shown here is derived from an EMBL/GenBank/DDBJ whole genome shotgun (WGS) entry which is preliminary data.</text>
</comment>
<proteinExistence type="predicted"/>
<feature type="transmembrane region" description="Helical" evidence="1">
    <location>
        <begin position="125"/>
        <end position="147"/>
    </location>
</feature>
<evidence type="ECO:0000313" key="7">
    <source>
        <dbReference type="Proteomes" id="UP000309259"/>
    </source>
</evidence>
<keyword evidence="1" id="KW-0812">Transmembrane</keyword>
<dbReference type="EMBL" id="SSXL01000001">
    <property type="protein sequence ID" value="TII04182.1"/>
    <property type="molecule type" value="Genomic_DNA"/>
</dbReference>
<reference evidence="3 5" key="3">
    <citation type="submission" date="2018-12" db="EMBL/GenBank/DDBJ databases">
        <title>Whole-genome sequences of fifteen clinical Streptococcus suis strains isolated from pigs between 2006 and 2018.</title>
        <authorList>
            <person name="Stevens M.J.A."/>
            <person name="Cernela N."/>
            <person name="Spoerry Serrano N."/>
            <person name="Schmitt S."/>
            <person name="Schrenzel J."/>
            <person name="Stephan R."/>
        </authorList>
    </citation>
    <scope>NUCLEOTIDE SEQUENCE [LARGE SCALE GENOMIC DNA]</scope>
    <source>
        <strain evidence="3 5">SS1014</strain>
    </source>
</reference>
<dbReference type="EMBL" id="RSDG01000036">
    <property type="protein sequence ID" value="RRR48784.1"/>
    <property type="molecule type" value="Genomic_DNA"/>
</dbReference>
<dbReference type="Proteomes" id="UP000278566">
    <property type="component" value="Unassembled WGS sequence"/>
</dbReference>
<keyword evidence="1" id="KW-1133">Transmembrane helix</keyword>
<dbReference type="Gene3D" id="3.10.450.540">
    <property type="match status" value="1"/>
</dbReference>
<evidence type="ECO:0000313" key="6">
    <source>
        <dbReference type="Proteomes" id="UP000278566"/>
    </source>
</evidence>
<evidence type="ECO:0000313" key="2">
    <source>
        <dbReference type="EMBL" id="RRN52499.1"/>
    </source>
</evidence>
<dbReference type="RefSeq" id="WP_024409564.1">
    <property type="nucleotide sequence ID" value="NZ_JAIMDZ010000001.1"/>
</dbReference>
<dbReference type="CDD" id="cd16427">
    <property type="entry name" value="TraM-like"/>
    <property type="match status" value="1"/>
</dbReference>
<name>A0A426T4B8_STRSU</name>
<evidence type="ECO:0000313" key="5">
    <source>
        <dbReference type="Proteomes" id="UP000273973"/>
    </source>
</evidence>
<evidence type="ECO:0000313" key="3">
    <source>
        <dbReference type="EMBL" id="RRR48784.1"/>
    </source>
</evidence>
<reference evidence="4 7" key="4">
    <citation type="submission" date="2019-04" db="EMBL/GenBank/DDBJ databases">
        <title>Genome analysis of Streptococcus suis strain WUSS327.</title>
        <authorList>
            <person name="Chen H."/>
            <person name="Gao X."/>
            <person name="Wu Z."/>
        </authorList>
    </citation>
    <scope>NUCLEOTIDE SEQUENCE [LARGE SCALE GENOMIC DNA]</scope>
    <source>
        <strain evidence="4 7">WUSS327</strain>
    </source>
</reference>
<reference evidence="2 6" key="1">
    <citation type="submission" date="2018-11" db="EMBL/GenBank/DDBJ databases">
        <title>Changes in penicillin susceptibility of Streptococcus suis isolates by amino acid alterations in the penicillin-binding protein.</title>
        <authorList>
            <person name="Niemann L."/>
            <person name="Eichhorn I."/>
        </authorList>
    </citation>
    <scope>NUCLEOTIDE SEQUENCE [LARGE SCALE GENOMIC DNA]</scope>
    <source>
        <strain evidence="2 6">IMT40738</strain>
    </source>
</reference>